<keyword evidence="2" id="KW-0479">Metal-binding</keyword>
<dbReference type="PANTHER" id="PTHR43687">
    <property type="entry name" value="ADENYLYLSULFATE REDUCTASE, BETA SUBUNIT"/>
    <property type="match status" value="1"/>
</dbReference>
<dbReference type="SUPFAM" id="SSF54862">
    <property type="entry name" value="4Fe-4S ferredoxins"/>
    <property type="match status" value="1"/>
</dbReference>
<feature type="domain" description="4Fe-4S ferredoxin-type" evidence="5">
    <location>
        <begin position="245"/>
        <end position="273"/>
    </location>
</feature>
<reference evidence="7" key="1">
    <citation type="submission" date="2017-02" db="EMBL/GenBank/DDBJ databases">
        <authorList>
            <person name="Varghese N."/>
            <person name="Submissions S."/>
        </authorList>
    </citation>
    <scope>NUCLEOTIDE SEQUENCE [LARGE SCALE GENOMIC DNA]</scope>
    <source>
        <strain evidence="7">ATCC BAA-34</strain>
    </source>
</reference>
<gene>
    <name evidence="6" type="ORF">SAMN02745119_02038</name>
</gene>
<feature type="domain" description="4Fe-4S ferredoxin-type" evidence="5">
    <location>
        <begin position="44"/>
        <end position="73"/>
    </location>
</feature>
<keyword evidence="7" id="KW-1185">Reference proteome</keyword>
<dbReference type="Proteomes" id="UP000190102">
    <property type="component" value="Unassembled WGS sequence"/>
</dbReference>
<dbReference type="RefSeq" id="WP_161947478.1">
    <property type="nucleotide sequence ID" value="NZ_FUWR01000010.1"/>
</dbReference>
<keyword evidence="3" id="KW-0408">Iron</keyword>
<dbReference type="Pfam" id="PF13237">
    <property type="entry name" value="Fer4_10"/>
    <property type="match status" value="1"/>
</dbReference>
<dbReference type="PROSITE" id="PS51379">
    <property type="entry name" value="4FE4S_FER_2"/>
    <property type="match status" value="3"/>
</dbReference>
<evidence type="ECO:0000313" key="6">
    <source>
        <dbReference type="EMBL" id="SJZ92612.1"/>
    </source>
</evidence>
<dbReference type="EMBL" id="FUWR01000010">
    <property type="protein sequence ID" value="SJZ92612.1"/>
    <property type="molecule type" value="Genomic_DNA"/>
</dbReference>
<evidence type="ECO:0000256" key="4">
    <source>
        <dbReference type="ARBA" id="ARBA00023014"/>
    </source>
</evidence>
<name>A0A1T4PM90_9BACT</name>
<keyword evidence="4" id="KW-0411">Iron-sulfur</keyword>
<dbReference type="AlphaFoldDB" id="A0A1T4PM90"/>
<dbReference type="GO" id="GO:0046872">
    <property type="term" value="F:metal ion binding"/>
    <property type="evidence" value="ECO:0007669"/>
    <property type="project" value="UniProtKB-KW"/>
</dbReference>
<dbReference type="Pfam" id="PF12838">
    <property type="entry name" value="Fer4_7"/>
    <property type="match status" value="1"/>
</dbReference>
<dbReference type="InterPro" id="IPR017900">
    <property type="entry name" value="4Fe4S_Fe_S_CS"/>
</dbReference>
<evidence type="ECO:0000256" key="2">
    <source>
        <dbReference type="ARBA" id="ARBA00022723"/>
    </source>
</evidence>
<dbReference type="STRING" id="115783.SAMN02745119_02038"/>
<evidence type="ECO:0000256" key="3">
    <source>
        <dbReference type="ARBA" id="ARBA00023004"/>
    </source>
</evidence>
<dbReference type="PANTHER" id="PTHR43687:SF4">
    <property type="entry name" value="BLR5484 PROTEIN"/>
    <property type="match status" value="1"/>
</dbReference>
<accession>A0A1T4PM90</accession>
<evidence type="ECO:0000259" key="5">
    <source>
        <dbReference type="PROSITE" id="PS51379"/>
    </source>
</evidence>
<dbReference type="GO" id="GO:0051539">
    <property type="term" value="F:4 iron, 4 sulfur cluster binding"/>
    <property type="evidence" value="ECO:0007669"/>
    <property type="project" value="UniProtKB-KW"/>
</dbReference>
<dbReference type="InterPro" id="IPR050572">
    <property type="entry name" value="Fe-S_Ferredoxin"/>
</dbReference>
<sequence length="301" mass="32663">MPEQTGGRNDLRIDHSRCLPIRYSESSCRRCIEACPHGAISIDEQITVDQERCKGCLLCTVVCPSGALEINHDFAACLAALAKVTKPVLGCCRTTESANATLPCLGGLSDEHLLTLIHRLNTDLTLHLGSCPDCPNNSMVALLQERVSLLDEQKRDQGGCRIITAEAGTNVTLQHEQLDRRSFFSSFRNALFQTAAVVMNSATEPVEQNGSYGDKRLPQRRELLNQTISKLSADLQGQVSKPFSHQITFSPDCAACQGCAAICPTGALTTTDRAQHPAFKQDHCTGCGLCVEFCLDQAISL</sequence>
<protein>
    <submittedName>
        <fullName evidence="6">4Fe-4S dicluster domain-containing protein</fullName>
    </submittedName>
</protein>
<dbReference type="InterPro" id="IPR017896">
    <property type="entry name" value="4Fe4S_Fe-S-bd"/>
</dbReference>
<organism evidence="6 7">
    <name type="scientific">Trichlorobacter thiogenes</name>
    <dbReference type="NCBI Taxonomy" id="115783"/>
    <lineage>
        <taxon>Bacteria</taxon>
        <taxon>Pseudomonadati</taxon>
        <taxon>Thermodesulfobacteriota</taxon>
        <taxon>Desulfuromonadia</taxon>
        <taxon>Geobacterales</taxon>
        <taxon>Geobacteraceae</taxon>
        <taxon>Trichlorobacter</taxon>
    </lineage>
</organism>
<dbReference type="PROSITE" id="PS00198">
    <property type="entry name" value="4FE4S_FER_1"/>
    <property type="match status" value="1"/>
</dbReference>
<keyword evidence="1" id="KW-0004">4Fe-4S</keyword>
<evidence type="ECO:0000256" key="1">
    <source>
        <dbReference type="ARBA" id="ARBA00022485"/>
    </source>
</evidence>
<evidence type="ECO:0000313" key="7">
    <source>
        <dbReference type="Proteomes" id="UP000190102"/>
    </source>
</evidence>
<dbReference type="Gene3D" id="3.30.70.20">
    <property type="match status" value="2"/>
</dbReference>
<proteinExistence type="predicted"/>
<feature type="domain" description="4Fe-4S ferredoxin-type" evidence="5">
    <location>
        <begin position="275"/>
        <end position="301"/>
    </location>
</feature>